<organism evidence="1 2">
    <name type="scientific">Psychrosphaera haliotis</name>
    <dbReference type="NCBI Taxonomy" id="555083"/>
    <lineage>
        <taxon>Bacteria</taxon>
        <taxon>Pseudomonadati</taxon>
        <taxon>Pseudomonadota</taxon>
        <taxon>Gammaproteobacteria</taxon>
        <taxon>Alteromonadales</taxon>
        <taxon>Pseudoalteromonadaceae</taxon>
        <taxon>Psychrosphaera</taxon>
    </lineage>
</organism>
<gene>
    <name evidence="1" type="ORF">GNP35_02455</name>
</gene>
<evidence type="ECO:0000313" key="2">
    <source>
        <dbReference type="Proteomes" id="UP000439994"/>
    </source>
</evidence>
<dbReference type="AlphaFoldDB" id="A0A6N8F974"/>
<proteinExistence type="predicted"/>
<dbReference type="RefSeq" id="WP_155694201.1">
    <property type="nucleotide sequence ID" value="NZ_WOCD01000001.1"/>
</dbReference>
<dbReference type="Proteomes" id="UP000439994">
    <property type="component" value="Unassembled WGS sequence"/>
</dbReference>
<keyword evidence="2" id="KW-1185">Reference proteome</keyword>
<evidence type="ECO:0000313" key="1">
    <source>
        <dbReference type="EMBL" id="MUH71460.1"/>
    </source>
</evidence>
<dbReference type="OrthoDB" id="6608549at2"/>
<reference evidence="1 2" key="1">
    <citation type="submission" date="2019-11" db="EMBL/GenBank/DDBJ databases">
        <title>P. haliotis isolates from Z. marina roots.</title>
        <authorList>
            <person name="Cohen M."/>
            <person name="Jospin G."/>
            <person name="Eisen J.A."/>
            <person name="Coil D.A."/>
        </authorList>
    </citation>
    <scope>NUCLEOTIDE SEQUENCE [LARGE SCALE GENOMIC DNA]</scope>
    <source>
        <strain evidence="1 2">UCD-MCMsp1aY</strain>
    </source>
</reference>
<protein>
    <recommendedName>
        <fullName evidence="3">Uracil-DNA glycosylase-like domain-containing protein</fullName>
    </recommendedName>
</protein>
<name>A0A6N8F974_9GAMM</name>
<accession>A0A6N8F974</accession>
<sequence length="246" mass="28940">MSKMNEQLQNLYSNKWPLVTERVQDKAVSPAAQPLLIKVNEQYENARLKVIIFGQETDGWHEEFNSYQASVEQLMDRYYRYFNRLSEGGKKRQKRAFWGNKNFNFFAENLAPKKDVEFLWNNISKIGNNEARKGKPHKSIRVLEREYFNVIREEVEILKPDLIIFTTGKRDSYIRHIFGDKTSFAPLLYLQDGKPANETLNLIAEVSLEDFPAISAIRVEHPNRRTLDKALILKLIENCWNKKRSQ</sequence>
<evidence type="ECO:0008006" key="3">
    <source>
        <dbReference type="Google" id="ProtNLM"/>
    </source>
</evidence>
<comment type="caution">
    <text evidence="1">The sequence shown here is derived from an EMBL/GenBank/DDBJ whole genome shotgun (WGS) entry which is preliminary data.</text>
</comment>
<dbReference type="EMBL" id="WOCD01000001">
    <property type="protein sequence ID" value="MUH71460.1"/>
    <property type="molecule type" value="Genomic_DNA"/>
</dbReference>